<sequence length="424" mass="47632">MKAIEGRNGGRKNLMNLWKATAGRDRLIFCLFSCPATVTELLELGSPKVIRVKKFSGLLLSVPEMLTCVTCTKQHNNGSLHQQEGEESVATPRTKQTIKALTAQIKDIALKASGAYKNCKPCSGSSSDNRKYKYAESDSASDSARFHCPYRRNGSSNSTPRQWGKEMEARLKALSSGEGTPASGSGRTEIVFMEEDEPKEWVAQVEPGVLITFVSFPQGGNDLKRIRFSRELFNKWQAERWWAENYEKVMELYNVQRFNSEAFPLPPSPPLSEDEGSKIESAKDSPATRHLINQRLPQTSDRPMGNSLSESLDHHPNQPTHGYDLASSMKPSSANDAKIETPSVDGSVRTSEGDQSEDFSVSNASDLETEWIEQDESGVYITIRSLPGGSRELRRIRFSREKFGEMHARLWWEENRARIQEQYL</sequence>
<dbReference type="AlphaFoldDB" id="A0AAV6M6D0"/>
<gene>
    <name evidence="6" type="primary">BRXL3</name>
    <name evidence="6" type="ORF">SDJN03_26092</name>
</gene>
<feature type="region of interest" description="Disordered" evidence="4">
    <location>
        <begin position="264"/>
        <end position="365"/>
    </location>
</feature>
<dbReference type="Pfam" id="PF13713">
    <property type="entry name" value="BRX_N"/>
    <property type="match status" value="1"/>
</dbReference>
<evidence type="ECO:0000313" key="6">
    <source>
        <dbReference type="EMBL" id="KAG6575453.1"/>
    </source>
</evidence>
<proteinExistence type="inferred from homology"/>
<feature type="non-terminal residue" evidence="6">
    <location>
        <position position="1"/>
    </location>
</feature>
<evidence type="ECO:0000259" key="5">
    <source>
        <dbReference type="PROSITE" id="PS51514"/>
    </source>
</evidence>
<reference evidence="6 7" key="1">
    <citation type="journal article" date="2021" name="Hortic Res">
        <title>The domestication of Cucurbita argyrosperma as revealed by the genome of its wild relative.</title>
        <authorList>
            <person name="Barrera-Redondo J."/>
            <person name="Sanchez-de la Vega G."/>
            <person name="Aguirre-Liguori J.A."/>
            <person name="Castellanos-Morales G."/>
            <person name="Gutierrez-Guerrero Y.T."/>
            <person name="Aguirre-Dugua X."/>
            <person name="Aguirre-Planter E."/>
            <person name="Tenaillon M.I."/>
            <person name="Lira-Saade R."/>
            <person name="Eguiarte L.E."/>
        </authorList>
    </citation>
    <scope>NUCLEOTIDE SEQUENCE [LARGE SCALE GENOMIC DNA]</scope>
    <source>
        <strain evidence="6">JBR-2021</strain>
    </source>
</reference>
<comment type="subcellular location">
    <subcellularLocation>
        <location evidence="1">Nucleus</location>
    </subcellularLocation>
</comment>
<dbReference type="EMBL" id="JAGKQH010000017">
    <property type="protein sequence ID" value="KAG6575453.1"/>
    <property type="molecule type" value="Genomic_DNA"/>
</dbReference>
<evidence type="ECO:0000256" key="1">
    <source>
        <dbReference type="ARBA" id="ARBA00004123"/>
    </source>
</evidence>
<name>A0AAV6M6D0_9ROSI</name>
<dbReference type="GO" id="GO:0005634">
    <property type="term" value="C:nucleus"/>
    <property type="evidence" value="ECO:0007669"/>
    <property type="project" value="UniProtKB-SubCell"/>
</dbReference>
<feature type="domain" description="BRX" evidence="5">
    <location>
        <begin position="369"/>
        <end position="424"/>
    </location>
</feature>
<evidence type="ECO:0000256" key="2">
    <source>
        <dbReference type="ARBA" id="ARBA00009057"/>
    </source>
</evidence>
<organism evidence="6 7">
    <name type="scientific">Cucurbita argyrosperma subsp. sororia</name>
    <dbReference type="NCBI Taxonomy" id="37648"/>
    <lineage>
        <taxon>Eukaryota</taxon>
        <taxon>Viridiplantae</taxon>
        <taxon>Streptophyta</taxon>
        <taxon>Embryophyta</taxon>
        <taxon>Tracheophyta</taxon>
        <taxon>Spermatophyta</taxon>
        <taxon>Magnoliopsida</taxon>
        <taxon>eudicotyledons</taxon>
        <taxon>Gunneridae</taxon>
        <taxon>Pentapetalae</taxon>
        <taxon>rosids</taxon>
        <taxon>fabids</taxon>
        <taxon>Cucurbitales</taxon>
        <taxon>Cucurbitaceae</taxon>
        <taxon>Cucurbiteae</taxon>
        <taxon>Cucurbita</taxon>
    </lineage>
</organism>
<keyword evidence="7" id="KW-1185">Reference proteome</keyword>
<dbReference type="Pfam" id="PF08381">
    <property type="entry name" value="BRX"/>
    <property type="match status" value="2"/>
</dbReference>
<dbReference type="InterPro" id="IPR044532">
    <property type="entry name" value="BRX-like"/>
</dbReference>
<feature type="compositionally biased region" description="Polar residues" evidence="4">
    <location>
        <begin position="295"/>
        <end position="310"/>
    </location>
</feature>
<dbReference type="InterPro" id="IPR013591">
    <property type="entry name" value="Brevis_radix_dom"/>
</dbReference>
<feature type="domain" description="BRX" evidence="5">
    <location>
        <begin position="199"/>
        <end position="254"/>
    </location>
</feature>
<accession>A0AAV6M6D0</accession>
<keyword evidence="3" id="KW-0539">Nucleus</keyword>
<dbReference type="PANTHER" id="PTHR46058:SF2">
    <property type="entry name" value="PROTEIN BREVIS RADIX-LIKE 3"/>
    <property type="match status" value="1"/>
</dbReference>
<evidence type="ECO:0000313" key="7">
    <source>
        <dbReference type="Proteomes" id="UP000685013"/>
    </source>
</evidence>
<dbReference type="InterPro" id="IPR027988">
    <property type="entry name" value="BRX_N"/>
</dbReference>
<comment type="caution">
    <text evidence="6">The sequence shown here is derived from an EMBL/GenBank/DDBJ whole genome shotgun (WGS) entry which is preliminary data.</text>
</comment>
<protein>
    <submittedName>
        <fullName evidence="6">Protein Brevis radix-like 3</fullName>
    </submittedName>
</protein>
<dbReference type="Proteomes" id="UP000685013">
    <property type="component" value="Chromosome 17"/>
</dbReference>
<dbReference type="PROSITE" id="PS51514">
    <property type="entry name" value="BRX"/>
    <property type="match status" value="2"/>
</dbReference>
<comment type="similarity">
    <text evidence="2">Belongs to the BRX family.</text>
</comment>
<feature type="compositionally biased region" description="Basic and acidic residues" evidence="4">
    <location>
        <begin position="275"/>
        <end position="287"/>
    </location>
</feature>
<evidence type="ECO:0000256" key="4">
    <source>
        <dbReference type="SAM" id="MobiDB-lite"/>
    </source>
</evidence>
<dbReference type="PANTHER" id="PTHR46058">
    <property type="entry name" value="PROTEIN BREVIS RADIX-LIKE 1"/>
    <property type="match status" value="1"/>
</dbReference>
<evidence type="ECO:0000256" key="3">
    <source>
        <dbReference type="ARBA" id="ARBA00023242"/>
    </source>
</evidence>